<dbReference type="AlphaFoldDB" id="A0A1G1KT00"/>
<keyword evidence="1" id="KW-0472">Membrane</keyword>
<gene>
    <name evidence="2" type="ORF">A3G33_00065</name>
</gene>
<keyword evidence="1" id="KW-1133">Transmembrane helix</keyword>
<dbReference type="Pfam" id="PF07949">
    <property type="entry name" value="YbbR"/>
    <property type="match status" value="1"/>
</dbReference>
<dbReference type="InterPro" id="IPR012505">
    <property type="entry name" value="YbbR"/>
</dbReference>
<comment type="caution">
    <text evidence="2">The sequence shown here is derived from an EMBL/GenBank/DDBJ whole genome shotgun (WGS) entry which is preliminary data.</text>
</comment>
<dbReference type="PANTHER" id="PTHR37804:SF1">
    <property type="entry name" value="CDAA REGULATORY PROTEIN CDAR"/>
    <property type="match status" value="1"/>
</dbReference>
<protein>
    <recommendedName>
        <fullName evidence="4">YbbR domain pair protein</fullName>
    </recommendedName>
</protein>
<name>A0A1G1KT00_9BACT</name>
<evidence type="ECO:0000256" key="1">
    <source>
        <dbReference type="SAM" id="Phobius"/>
    </source>
</evidence>
<dbReference type="Gene3D" id="2.170.120.30">
    <property type="match status" value="2"/>
</dbReference>
<dbReference type="InterPro" id="IPR053154">
    <property type="entry name" value="c-di-AMP_regulator"/>
</dbReference>
<sequence length="312" mass="34508">MKFNFGWLTNNLGLKLISLLLAIGFWYYAVGEESIEVTLMVPLEIRLPSPKLRVSKSSAEGIKITLQSPRQLVPQLSAAKISATHEVAGVEKTGDYSFNLSARDFSIPYPEVRVTKIFPSFVTISIDELITKKLLIDPDLVGDPAIGYRVDAVAIELDPNAILVEGPKTILEKLDKIKTEPIQLVGRVRSFRRSVRVANPPEIRILGEGVSDVQIPIIAEFADQEMKGLAVKPLGSPAPERYAILVEDKVITIIKGPKPLLEKLNPKDILVYVNIEGLKEGYYEIPVTVLLPTDLSLKGDPPTVLVRIRKIE</sequence>
<evidence type="ECO:0008006" key="4">
    <source>
        <dbReference type="Google" id="ProtNLM"/>
    </source>
</evidence>
<dbReference type="Gene3D" id="2.170.120.40">
    <property type="entry name" value="YbbR-like domain"/>
    <property type="match status" value="1"/>
</dbReference>
<reference evidence="2 3" key="1">
    <citation type="journal article" date="2016" name="Nat. Commun.">
        <title>Thousands of microbial genomes shed light on interconnected biogeochemical processes in an aquifer system.</title>
        <authorList>
            <person name="Anantharaman K."/>
            <person name="Brown C.T."/>
            <person name="Hug L.A."/>
            <person name="Sharon I."/>
            <person name="Castelle C.J."/>
            <person name="Probst A.J."/>
            <person name="Thomas B.C."/>
            <person name="Singh A."/>
            <person name="Wilkins M.J."/>
            <person name="Karaoz U."/>
            <person name="Brodie E.L."/>
            <person name="Williams K.H."/>
            <person name="Hubbard S.S."/>
            <person name="Banfield J.F."/>
        </authorList>
    </citation>
    <scope>NUCLEOTIDE SEQUENCE [LARGE SCALE GENOMIC DNA]</scope>
</reference>
<dbReference type="Proteomes" id="UP000178187">
    <property type="component" value="Unassembled WGS sequence"/>
</dbReference>
<organism evidence="2 3">
    <name type="scientific">Candidatus Danuiimicrobium aquiferis</name>
    <dbReference type="NCBI Taxonomy" id="1801832"/>
    <lineage>
        <taxon>Bacteria</taxon>
        <taxon>Pseudomonadati</taxon>
        <taxon>Candidatus Omnitrophota</taxon>
        <taxon>Candidatus Danuiimicrobium</taxon>
    </lineage>
</organism>
<keyword evidence="1" id="KW-0812">Transmembrane</keyword>
<dbReference type="PANTHER" id="PTHR37804">
    <property type="entry name" value="CDAA REGULATORY PROTEIN CDAR"/>
    <property type="match status" value="1"/>
</dbReference>
<evidence type="ECO:0000313" key="2">
    <source>
        <dbReference type="EMBL" id="OGW95975.1"/>
    </source>
</evidence>
<dbReference type="EMBL" id="MHFR01000055">
    <property type="protein sequence ID" value="OGW95975.1"/>
    <property type="molecule type" value="Genomic_DNA"/>
</dbReference>
<proteinExistence type="predicted"/>
<accession>A0A1G1KT00</accession>
<evidence type="ECO:0000313" key="3">
    <source>
        <dbReference type="Proteomes" id="UP000178187"/>
    </source>
</evidence>
<feature type="transmembrane region" description="Helical" evidence="1">
    <location>
        <begin position="12"/>
        <end position="30"/>
    </location>
</feature>